<dbReference type="Gene3D" id="1.10.3470.10">
    <property type="entry name" value="ABC transporter involved in vitamin B12 uptake, BtuC"/>
    <property type="match status" value="1"/>
</dbReference>
<evidence type="ECO:0000256" key="7">
    <source>
        <dbReference type="ARBA" id="ARBA00023136"/>
    </source>
</evidence>
<feature type="transmembrane region" description="Helical" evidence="8">
    <location>
        <begin position="97"/>
        <end position="120"/>
    </location>
</feature>
<dbReference type="GO" id="GO:0005886">
    <property type="term" value="C:plasma membrane"/>
    <property type="evidence" value="ECO:0007669"/>
    <property type="project" value="UniProtKB-SubCell"/>
</dbReference>
<organism evidence="9 10">
    <name type="scientific">Rhizobium aethiopicum</name>
    <dbReference type="NCBI Taxonomy" id="1138170"/>
    <lineage>
        <taxon>Bacteria</taxon>
        <taxon>Pseudomonadati</taxon>
        <taxon>Pseudomonadota</taxon>
        <taxon>Alphaproteobacteria</taxon>
        <taxon>Hyphomicrobiales</taxon>
        <taxon>Rhizobiaceae</taxon>
        <taxon>Rhizobium/Agrobacterium group</taxon>
        <taxon>Rhizobium</taxon>
    </lineage>
</organism>
<dbReference type="RefSeq" id="WP_167358529.1">
    <property type="nucleotide sequence ID" value="NZ_FMAJ01000002.1"/>
</dbReference>
<dbReference type="Proteomes" id="UP000198723">
    <property type="component" value="Unassembled WGS sequence"/>
</dbReference>
<keyword evidence="5 8" id="KW-0812">Transmembrane</keyword>
<dbReference type="InterPro" id="IPR037294">
    <property type="entry name" value="ABC_BtuC-like"/>
</dbReference>
<feature type="transmembrane region" description="Helical" evidence="8">
    <location>
        <begin position="132"/>
        <end position="154"/>
    </location>
</feature>
<feature type="transmembrane region" description="Helical" evidence="8">
    <location>
        <begin position="325"/>
        <end position="342"/>
    </location>
</feature>
<feature type="transmembrane region" description="Helical" evidence="8">
    <location>
        <begin position="252"/>
        <end position="280"/>
    </location>
</feature>
<dbReference type="SUPFAM" id="SSF81345">
    <property type="entry name" value="ABC transporter involved in vitamin B12 uptake, BtuC"/>
    <property type="match status" value="1"/>
</dbReference>
<protein>
    <submittedName>
        <fullName evidence="9">Iron complex transport system permease protein</fullName>
    </submittedName>
</protein>
<name>A0A1C3XZ85_9HYPH</name>
<evidence type="ECO:0000313" key="10">
    <source>
        <dbReference type="Proteomes" id="UP000198723"/>
    </source>
</evidence>
<feature type="transmembrane region" description="Helical" evidence="8">
    <location>
        <begin position="209"/>
        <end position="231"/>
    </location>
</feature>
<feature type="transmembrane region" description="Helical" evidence="8">
    <location>
        <begin position="68"/>
        <end position="85"/>
    </location>
</feature>
<keyword evidence="4" id="KW-1003">Cell membrane</keyword>
<keyword evidence="3" id="KW-0813">Transport</keyword>
<reference evidence="9 10" key="1">
    <citation type="submission" date="2016-08" db="EMBL/GenBank/DDBJ databases">
        <authorList>
            <person name="Seilhamer J.J."/>
        </authorList>
    </citation>
    <scope>NUCLEOTIDE SEQUENCE [LARGE SCALE GENOMIC DNA]</scope>
    <source>
        <strain evidence="9 10">HBR26</strain>
    </source>
</reference>
<evidence type="ECO:0000256" key="1">
    <source>
        <dbReference type="ARBA" id="ARBA00004651"/>
    </source>
</evidence>
<feature type="transmembrane region" description="Helical" evidence="8">
    <location>
        <begin position="12"/>
        <end position="34"/>
    </location>
</feature>
<evidence type="ECO:0000256" key="5">
    <source>
        <dbReference type="ARBA" id="ARBA00022692"/>
    </source>
</evidence>
<dbReference type="AlphaFoldDB" id="A0A1C3XZ85"/>
<feature type="transmembrane region" description="Helical" evidence="8">
    <location>
        <begin position="292"/>
        <end position="313"/>
    </location>
</feature>
<dbReference type="CDD" id="cd06550">
    <property type="entry name" value="TM_ABC_iron-siderophores_like"/>
    <property type="match status" value="1"/>
</dbReference>
<dbReference type="InterPro" id="IPR000522">
    <property type="entry name" value="ABC_transptr_permease_BtuC"/>
</dbReference>
<evidence type="ECO:0000256" key="3">
    <source>
        <dbReference type="ARBA" id="ARBA00022448"/>
    </source>
</evidence>
<dbReference type="PANTHER" id="PTHR30472:SF24">
    <property type="entry name" value="FERRIC ENTEROBACTIN TRANSPORT SYSTEM PERMEASE PROTEIN FEPG"/>
    <property type="match status" value="1"/>
</dbReference>
<keyword evidence="6 8" id="KW-1133">Transmembrane helix</keyword>
<evidence type="ECO:0000256" key="4">
    <source>
        <dbReference type="ARBA" id="ARBA00022475"/>
    </source>
</evidence>
<proteinExistence type="inferred from homology"/>
<dbReference type="PANTHER" id="PTHR30472">
    <property type="entry name" value="FERRIC ENTEROBACTIN TRANSPORT SYSTEM PERMEASE PROTEIN"/>
    <property type="match status" value="1"/>
</dbReference>
<dbReference type="GO" id="GO:0033214">
    <property type="term" value="P:siderophore-iron import into cell"/>
    <property type="evidence" value="ECO:0007669"/>
    <property type="project" value="TreeGrafter"/>
</dbReference>
<feature type="transmembrane region" description="Helical" evidence="8">
    <location>
        <begin position="166"/>
        <end position="189"/>
    </location>
</feature>
<evidence type="ECO:0000256" key="6">
    <source>
        <dbReference type="ARBA" id="ARBA00022989"/>
    </source>
</evidence>
<evidence type="ECO:0000313" key="9">
    <source>
        <dbReference type="EMBL" id="SCB57533.1"/>
    </source>
</evidence>
<evidence type="ECO:0000256" key="2">
    <source>
        <dbReference type="ARBA" id="ARBA00007935"/>
    </source>
</evidence>
<gene>
    <name evidence="9" type="ORF">GA0061105_102527</name>
</gene>
<keyword evidence="7 8" id="KW-0472">Membrane</keyword>
<comment type="similarity">
    <text evidence="2">Belongs to the binding-protein-dependent transport system permease family. FecCD subfamily.</text>
</comment>
<accession>A0A1C3XZ85</accession>
<evidence type="ECO:0000256" key="8">
    <source>
        <dbReference type="SAM" id="Phobius"/>
    </source>
</evidence>
<comment type="subcellular location">
    <subcellularLocation>
        <location evidence="1">Cell membrane</location>
        <topology evidence="1">Multi-pass membrane protein</topology>
    </subcellularLocation>
</comment>
<dbReference type="GO" id="GO:0022857">
    <property type="term" value="F:transmembrane transporter activity"/>
    <property type="evidence" value="ECO:0007669"/>
    <property type="project" value="InterPro"/>
</dbReference>
<dbReference type="Pfam" id="PF01032">
    <property type="entry name" value="FecCD"/>
    <property type="match status" value="1"/>
</dbReference>
<sequence length="345" mass="35574">MSVRASISAGPASFGMTAALAVLTVLSIAAAIFLGVADIPIGDVAAVLTGGGSDEARLIILDIRLPRIATGILAGIHFSLAGYLLQTITRNPLADPSLMGVSQGATLSVTIFLLFTVYIFEPGSNTLAELPVAWLPAAGLAGGLLAGGVIYLLAFRLGLSALRITLCGVAVGAVLHAVAIGLIAGWGSARIEIILEWLSGSLYARSWDHALFLLPFTIAGLAMLPVVYRPLMLLQFDAPVARSFGLGYRRQFSIVLIVACALAASAVGAVGPVVFVGLIVPHLARFLGGRNLMLSLALTIVLGAVVVTLGDLIGRLLGQAEEIPIGVVTAVFGVPLLLALLRKTM</sequence>
<dbReference type="EMBL" id="FMAJ01000002">
    <property type="protein sequence ID" value="SCB57533.1"/>
    <property type="molecule type" value="Genomic_DNA"/>
</dbReference>
<dbReference type="STRING" id="1138170.GA0061105_102527"/>